<keyword evidence="2" id="KW-1185">Reference proteome</keyword>
<dbReference type="GeneID" id="38777441"/>
<dbReference type="InParanoid" id="A0A401GEA9"/>
<dbReference type="RefSeq" id="XP_027611437.1">
    <property type="nucleotide sequence ID" value="XM_027755636.1"/>
</dbReference>
<dbReference type="STRING" id="139825.A0A401GEA9"/>
<comment type="caution">
    <text evidence="1">The sequence shown here is derived from an EMBL/GenBank/DDBJ whole genome shotgun (WGS) entry which is preliminary data.</text>
</comment>
<protein>
    <submittedName>
        <fullName evidence="1">Uncharacterized protein</fullName>
    </submittedName>
</protein>
<dbReference type="EMBL" id="BFAD01000003">
    <property type="protein sequence ID" value="GBE80524.1"/>
    <property type="molecule type" value="Genomic_DNA"/>
</dbReference>
<reference evidence="1 2" key="1">
    <citation type="journal article" date="2018" name="Sci. Rep.">
        <title>Genome sequence of the cauliflower mushroom Sparassis crispa (Hanabiratake) and its association with beneficial usage.</title>
        <authorList>
            <person name="Kiyama R."/>
            <person name="Furutani Y."/>
            <person name="Kawaguchi K."/>
            <person name="Nakanishi T."/>
        </authorList>
    </citation>
    <scope>NUCLEOTIDE SEQUENCE [LARGE SCALE GENOMIC DNA]</scope>
</reference>
<gene>
    <name evidence="1" type="ORF">SCP_0302390</name>
</gene>
<dbReference type="OrthoDB" id="3830579at2759"/>
<evidence type="ECO:0000313" key="1">
    <source>
        <dbReference type="EMBL" id="GBE80524.1"/>
    </source>
</evidence>
<dbReference type="Proteomes" id="UP000287166">
    <property type="component" value="Unassembled WGS sequence"/>
</dbReference>
<evidence type="ECO:0000313" key="2">
    <source>
        <dbReference type="Proteomes" id="UP000287166"/>
    </source>
</evidence>
<sequence>MSEQTVVELMRMQVTDAYIARSELHRELRNGVRAGLVHQSHVDFGQGFLPKDFVWPEAYGDFPQKIGQITTAPPTSYLMPLKKFSQAITHAPVTEMGGMVLKADADRAQFGAAVDKMLAMVHADPGSTDGMWVFVDSHDGKAYVLVGWNSLEVCALFALHYAFDCGVSPIAETEAFKNASKRLMVYVAALV</sequence>
<proteinExistence type="predicted"/>
<name>A0A401GEA9_9APHY</name>
<accession>A0A401GEA9</accession>
<organism evidence="1 2">
    <name type="scientific">Sparassis crispa</name>
    <dbReference type="NCBI Taxonomy" id="139825"/>
    <lineage>
        <taxon>Eukaryota</taxon>
        <taxon>Fungi</taxon>
        <taxon>Dikarya</taxon>
        <taxon>Basidiomycota</taxon>
        <taxon>Agaricomycotina</taxon>
        <taxon>Agaricomycetes</taxon>
        <taxon>Polyporales</taxon>
        <taxon>Sparassidaceae</taxon>
        <taxon>Sparassis</taxon>
    </lineage>
</organism>
<dbReference type="AlphaFoldDB" id="A0A401GEA9"/>